<dbReference type="EMBL" id="PKJC01000005">
    <property type="protein sequence ID" value="PKZ65845.1"/>
    <property type="molecule type" value="Genomic_DNA"/>
</dbReference>
<dbReference type="PANTHER" id="PTHR30336">
    <property type="entry name" value="INNER MEMBRANE PROTEIN, PROBABLE PERMEASE"/>
    <property type="match status" value="1"/>
</dbReference>
<dbReference type="InterPro" id="IPR051599">
    <property type="entry name" value="Cell_Envelope_Assoc"/>
</dbReference>
<accession>A0A2I1R9U2</accession>
<dbReference type="CDD" id="cd06259">
    <property type="entry name" value="YdcF-like"/>
    <property type="match status" value="1"/>
</dbReference>
<dbReference type="AlphaFoldDB" id="A0A2I1R9U2"/>
<dbReference type="Gene3D" id="3.40.50.620">
    <property type="entry name" value="HUPs"/>
    <property type="match status" value="1"/>
</dbReference>
<feature type="signal peptide" evidence="1">
    <location>
        <begin position="1"/>
        <end position="24"/>
    </location>
</feature>
<gene>
    <name evidence="3" type="ORF">CYJ73_09860</name>
</gene>
<dbReference type="GO" id="GO:0043164">
    <property type="term" value="P:Gram-negative-bacterium-type cell wall biogenesis"/>
    <property type="evidence" value="ECO:0007669"/>
    <property type="project" value="TreeGrafter"/>
</dbReference>
<reference evidence="3 4" key="1">
    <citation type="submission" date="2017-12" db="EMBL/GenBank/DDBJ databases">
        <title>Phylogenetic diversity of female urinary microbiome.</title>
        <authorList>
            <person name="Thomas-White K."/>
            <person name="Wolfe A.J."/>
        </authorList>
    </citation>
    <scope>NUCLEOTIDE SEQUENCE [LARGE SCALE GENOMIC DNA]</scope>
    <source>
        <strain evidence="3 4">UMB0777</strain>
    </source>
</reference>
<dbReference type="Proteomes" id="UP000234662">
    <property type="component" value="Unassembled WGS sequence"/>
</dbReference>
<protein>
    <submittedName>
        <fullName evidence="3">YdcF family protein</fullName>
    </submittedName>
</protein>
<dbReference type="Pfam" id="PF02698">
    <property type="entry name" value="DUF218"/>
    <property type="match status" value="1"/>
</dbReference>
<keyword evidence="1" id="KW-0732">Signal</keyword>
<sequence length="347" mass="35344">MTRVKRRKLAAAATIAVAALGGVAVGTLPAQDASVVTTASAIDPAGLYNDAQSKFAGGDVTGGLELLQQVLAVAPADSDALALQAIWADQVEDVVAGRSAPGAQRAGQVQSALNRLSMMNPALATTARNIISGVATAAQIVPSTTPRPVSGRVAIVVLGYGLTANGKMAPELVNRVSAAKAQSELTTGAPVVVTGGVPKKGVTEAAAMRTWLVDNGVSASRILTEDKSGSTVANAQNTAEILRAQGIRDIVLITSPNHIRRGAADFGAMGLRVVGSLTTATELEKYQTPLAKAQQTGIRLEATRTARIPATHEPGLLPQNLPETGPGLIPEIGGKILQELLKAGSSA</sequence>
<evidence type="ECO:0000259" key="2">
    <source>
        <dbReference type="Pfam" id="PF02698"/>
    </source>
</evidence>
<evidence type="ECO:0000256" key="1">
    <source>
        <dbReference type="SAM" id="SignalP"/>
    </source>
</evidence>
<evidence type="ECO:0000313" key="4">
    <source>
        <dbReference type="Proteomes" id="UP000234662"/>
    </source>
</evidence>
<feature type="domain" description="DUF218" evidence="2">
    <location>
        <begin position="154"/>
        <end position="278"/>
    </location>
</feature>
<dbReference type="InterPro" id="IPR003848">
    <property type="entry name" value="DUF218"/>
</dbReference>
<feature type="chain" id="PRO_5038784989" evidence="1">
    <location>
        <begin position="25"/>
        <end position="347"/>
    </location>
</feature>
<evidence type="ECO:0000313" key="3">
    <source>
        <dbReference type="EMBL" id="PKZ65845.1"/>
    </source>
</evidence>
<dbReference type="GO" id="GO:0005886">
    <property type="term" value="C:plasma membrane"/>
    <property type="evidence" value="ECO:0007669"/>
    <property type="project" value="TreeGrafter"/>
</dbReference>
<dbReference type="STRING" id="2055.BCM27_23605"/>
<dbReference type="GO" id="GO:0000270">
    <property type="term" value="P:peptidoglycan metabolic process"/>
    <property type="evidence" value="ECO:0007669"/>
    <property type="project" value="TreeGrafter"/>
</dbReference>
<dbReference type="RefSeq" id="WP_101820019.1">
    <property type="nucleotide sequence ID" value="NZ_PKJC01000005.1"/>
</dbReference>
<organism evidence="3 4">
    <name type="scientific">Gordonia terrae</name>
    <dbReference type="NCBI Taxonomy" id="2055"/>
    <lineage>
        <taxon>Bacteria</taxon>
        <taxon>Bacillati</taxon>
        <taxon>Actinomycetota</taxon>
        <taxon>Actinomycetes</taxon>
        <taxon>Mycobacteriales</taxon>
        <taxon>Gordoniaceae</taxon>
        <taxon>Gordonia</taxon>
    </lineage>
</organism>
<proteinExistence type="predicted"/>
<name>A0A2I1R9U2_9ACTN</name>
<dbReference type="InterPro" id="IPR014729">
    <property type="entry name" value="Rossmann-like_a/b/a_fold"/>
</dbReference>
<comment type="caution">
    <text evidence="3">The sequence shown here is derived from an EMBL/GenBank/DDBJ whole genome shotgun (WGS) entry which is preliminary data.</text>
</comment>
<dbReference type="PANTHER" id="PTHR30336:SF4">
    <property type="entry name" value="ENVELOPE BIOGENESIS FACTOR ELYC"/>
    <property type="match status" value="1"/>
</dbReference>